<evidence type="ECO:0000256" key="3">
    <source>
        <dbReference type="ARBA" id="ARBA00023002"/>
    </source>
</evidence>
<dbReference type="Gene3D" id="3.90.25.10">
    <property type="entry name" value="UDP-galactose 4-epimerase, domain 1"/>
    <property type="match status" value="1"/>
</dbReference>
<dbReference type="PANTHER" id="PTHR47706:SF4">
    <property type="entry name" value="NMRA-LIKE DOMAIN-CONTAINING PROTEIN"/>
    <property type="match status" value="1"/>
</dbReference>
<dbReference type="AlphaFoldDB" id="A0A1L9RLM3"/>
<dbReference type="OrthoDB" id="419598at2759"/>
<keyword evidence="2" id="KW-0521">NADP</keyword>
<dbReference type="PANTHER" id="PTHR47706">
    <property type="entry name" value="NMRA-LIKE FAMILY PROTEIN"/>
    <property type="match status" value="1"/>
</dbReference>
<name>A0A1L9RLM3_ASPWE</name>
<dbReference type="GeneID" id="63751311"/>
<keyword evidence="3" id="KW-0560">Oxidoreductase</keyword>
<accession>A0A1L9RLM3</accession>
<dbReference type="VEuPathDB" id="FungiDB:ASPWEDRAFT_41077"/>
<sequence length="253" mass="28999">MLTACQMSEHCKRFIPSDYGGDIDRFPYLPRFYDSTHRVFRDTLANVEDVEWTVVKGGWFMDYFVQGSKVDPTIIPYGGSSHGNQPDNIFDTTKARSYMKPLPGILPLDLDTLTATVPGTGDEPVGWTSARDVARALVKLLDAPFGTWERHTYVVGDIQTWNEAIKTVEHFYRKRFTVTHKTTENILQAVEDEKLDDVQRAIAYMDEWNITGASAVPIDKVVEQREWFFSDMRFRGIGEYMEDAFLNDLDTMV</sequence>
<dbReference type="Gene3D" id="3.40.50.720">
    <property type="entry name" value="NAD(P)-binding Rossmann-like Domain"/>
    <property type="match status" value="2"/>
</dbReference>
<dbReference type="InterPro" id="IPR051609">
    <property type="entry name" value="NmrA/Isoflavone_reductase-like"/>
</dbReference>
<evidence type="ECO:0008006" key="6">
    <source>
        <dbReference type="Google" id="ProtNLM"/>
    </source>
</evidence>
<dbReference type="InterPro" id="IPR036291">
    <property type="entry name" value="NAD(P)-bd_dom_sf"/>
</dbReference>
<evidence type="ECO:0000313" key="5">
    <source>
        <dbReference type="Proteomes" id="UP000184383"/>
    </source>
</evidence>
<dbReference type="EMBL" id="KV878212">
    <property type="protein sequence ID" value="OJJ35836.1"/>
    <property type="molecule type" value="Genomic_DNA"/>
</dbReference>
<protein>
    <recommendedName>
        <fullName evidence="6">NmrA-like domain-containing protein</fullName>
    </recommendedName>
</protein>
<evidence type="ECO:0000256" key="2">
    <source>
        <dbReference type="ARBA" id="ARBA00022857"/>
    </source>
</evidence>
<evidence type="ECO:0000256" key="1">
    <source>
        <dbReference type="ARBA" id="ARBA00005725"/>
    </source>
</evidence>
<proteinExistence type="inferred from homology"/>
<reference evidence="5" key="1">
    <citation type="journal article" date="2017" name="Genome Biol.">
        <title>Comparative genomics reveals high biological diversity and specific adaptations in the industrially and medically important fungal genus Aspergillus.</title>
        <authorList>
            <person name="de Vries R.P."/>
            <person name="Riley R."/>
            <person name="Wiebenga A."/>
            <person name="Aguilar-Osorio G."/>
            <person name="Amillis S."/>
            <person name="Uchima C.A."/>
            <person name="Anderluh G."/>
            <person name="Asadollahi M."/>
            <person name="Askin M."/>
            <person name="Barry K."/>
            <person name="Battaglia E."/>
            <person name="Bayram O."/>
            <person name="Benocci T."/>
            <person name="Braus-Stromeyer S.A."/>
            <person name="Caldana C."/>
            <person name="Canovas D."/>
            <person name="Cerqueira G.C."/>
            <person name="Chen F."/>
            <person name="Chen W."/>
            <person name="Choi C."/>
            <person name="Clum A."/>
            <person name="Dos Santos R.A."/>
            <person name="Damasio A.R."/>
            <person name="Diallinas G."/>
            <person name="Emri T."/>
            <person name="Fekete E."/>
            <person name="Flipphi M."/>
            <person name="Freyberg S."/>
            <person name="Gallo A."/>
            <person name="Gournas C."/>
            <person name="Habgood R."/>
            <person name="Hainaut M."/>
            <person name="Harispe M.L."/>
            <person name="Henrissat B."/>
            <person name="Hilden K.S."/>
            <person name="Hope R."/>
            <person name="Hossain A."/>
            <person name="Karabika E."/>
            <person name="Karaffa L."/>
            <person name="Karanyi Z."/>
            <person name="Krasevec N."/>
            <person name="Kuo A."/>
            <person name="Kusch H."/>
            <person name="LaButti K."/>
            <person name="Lagendijk E.L."/>
            <person name="Lapidus A."/>
            <person name="Levasseur A."/>
            <person name="Lindquist E."/>
            <person name="Lipzen A."/>
            <person name="Logrieco A.F."/>
            <person name="MacCabe A."/>
            <person name="Maekelae M.R."/>
            <person name="Malavazi I."/>
            <person name="Melin P."/>
            <person name="Meyer V."/>
            <person name="Mielnichuk N."/>
            <person name="Miskei M."/>
            <person name="Molnar A.P."/>
            <person name="Mule G."/>
            <person name="Ngan C.Y."/>
            <person name="Orejas M."/>
            <person name="Orosz E."/>
            <person name="Ouedraogo J.P."/>
            <person name="Overkamp K.M."/>
            <person name="Park H.-S."/>
            <person name="Perrone G."/>
            <person name="Piumi F."/>
            <person name="Punt P.J."/>
            <person name="Ram A.F."/>
            <person name="Ramon A."/>
            <person name="Rauscher S."/>
            <person name="Record E."/>
            <person name="Riano-Pachon D.M."/>
            <person name="Robert V."/>
            <person name="Roehrig J."/>
            <person name="Ruller R."/>
            <person name="Salamov A."/>
            <person name="Salih N.S."/>
            <person name="Samson R.A."/>
            <person name="Sandor E."/>
            <person name="Sanguinetti M."/>
            <person name="Schuetze T."/>
            <person name="Sepcic K."/>
            <person name="Shelest E."/>
            <person name="Sherlock G."/>
            <person name="Sophianopoulou V."/>
            <person name="Squina F.M."/>
            <person name="Sun H."/>
            <person name="Susca A."/>
            <person name="Todd R.B."/>
            <person name="Tsang A."/>
            <person name="Unkles S.E."/>
            <person name="van de Wiele N."/>
            <person name="van Rossen-Uffink D."/>
            <person name="Oliveira J.V."/>
            <person name="Vesth T.C."/>
            <person name="Visser J."/>
            <person name="Yu J.-H."/>
            <person name="Zhou M."/>
            <person name="Andersen M.R."/>
            <person name="Archer D.B."/>
            <person name="Baker S.E."/>
            <person name="Benoit I."/>
            <person name="Brakhage A.A."/>
            <person name="Braus G.H."/>
            <person name="Fischer R."/>
            <person name="Frisvad J.C."/>
            <person name="Goldman G.H."/>
            <person name="Houbraken J."/>
            <person name="Oakley B."/>
            <person name="Pocsi I."/>
            <person name="Scazzocchio C."/>
            <person name="Seiboth B."/>
            <person name="vanKuyk P.A."/>
            <person name="Wortman J."/>
            <person name="Dyer P.S."/>
            <person name="Grigoriev I.V."/>
        </authorList>
    </citation>
    <scope>NUCLEOTIDE SEQUENCE [LARGE SCALE GENOMIC DNA]</scope>
    <source>
        <strain evidence="5">DTO 134E9</strain>
    </source>
</reference>
<gene>
    <name evidence="4" type="ORF">ASPWEDRAFT_41077</name>
</gene>
<keyword evidence="5" id="KW-1185">Reference proteome</keyword>
<dbReference type="RefSeq" id="XP_040689512.1">
    <property type="nucleotide sequence ID" value="XM_040835463.1"/>
</dbReference>
<dbReference type="GO" id="GO:0016491">
    <property type="term" value="F:oxidoreductase activity"/>
    <property type="evidence" value="ECO:0007669"/>
    <property type="project" value="UniProtKB-KW"/>
</dbReference>
<dbReference type="SUPFAM" id="SSF51735">
    <property type="entry name" value="NAD(P)-binding Rossmann-fold domains"/>
    <property type="match status" value="1"/>
</dbReference>
<comment type="similarity">
    <text evidence="1">Belongs to the NmrA-type oxidoreductase family. Isoflavone reductase subfamily.</text>
</comment>
<evidence type="ECO:0000313" key="4">
    <source>
        <dbReference type="EMBL" id="OJJ35836.1"/>
    </source>
</evidence>
<dbReference type="Proteomes" id="UP000184383">
    <property type="component" value="Unassembled WGS sequence"/>
</dbReference>
<organism evidence="4 5">
    <name type="scientific">Aspergillus wentii DTO 134E9</name>
    <dbReference type="NCBI Taxonomy" id="1073089"/>
    <lineage>
        <taxon>Eukaryota</taxon>
        <taxon>Fungi</taxon>
        <taxon>Dikarya</taxon>
        <taxon>Ascomycota</taxon>
        <taxon>Pezizomycotina</taxon>
        <taxon>Eurotiomycetes</taxon>
        <taxon>Eurotiomycetidae</taxon>
        <taxon>Eurotiales</taxon>
        <taxon>Aspergillaceae</taxon>
        <taxon>Aspergillus</taxon>
        <taxon>Aspergillus subgen. Cremei</taxon>
    </lineage>
</organism>